<dbReference type="PROSITE" id="PS00107">
    <property type="entry name" value="PROTEIN_KINASE_ATP"/>
    <property type="match status" value="1"/>
</dbReference>
<comment type="catalytic activity">
    <reaction evidence="13">
        <text>L-threonyl-[protein] + ATP = O-phospho-L-threonyl-[protein] + ADP + H(+)</text>
        <dbReference type="Rhea" id="RHEA:46608"/>
        <dbReference type="Rhea" id="RHEA-COMP:11060"/>
        <dbReference type="Rhea" id="RHEA-COMP:11605"/>
        <dbReference type="ChEBI" id="CHEBI:15378"/>
        <dbReference type="ChEBI" id="CHEBI:30013"/>
        <dbReference type="ChEBI" id="CHEBI:30616"/>
        <dbReference type="ChEBI" id="CHEBI:61977"/>
        <dbReference type="ChEBI" id="CHEBI:456216"/>
        <dbReference type="EC" id="2.7.11.1"/>
    </reaction>
</comment>
<keyword evidence="9 15" id="KW-0067">ATP-binding</keyword>
<proteinExistence type="predicted"/>
<dbReference type="GO" id="GO:0005886">
    <property type="term" value="C:plasma membrane"/>
    <property type="evidence" value="ECO:0007669"/>
    <property type="project" value="UniProtKB-SubCell"/>
</dbReference>
<dbReference type="EMBL" id="CP144700">
    <property type="protein sequence ID" value="WVZ26510.1"/>
    <property type="molecule type" value="Genomic_DNA"/>
</dbReference>
<keyword evidence="10" id="KW-0809">Transit peptide</keyword>
<dbReference type="FunFam" id="3.30.200.20:FF:000542">
    <property type="entry name" value="Receptor-like serine/threonine-protein kinase At4g25390"/>
    <property type="match status" value="1"/>
</dbReference>
<dbReference type="GO" id="GO:0005524">
    <property type="term" value="F:ATP binding"/>
    <property type="evidence" value="ECO:0007669"/>
    <property type="project" value="UniProtKB-UniRule"/>
</dbReference>
<evidence type="ECO:0000256" key="8">
    <source>
        <dbReference type="ARBA" id="ARBA00022777"/>
    </source>
</evidence>
<dbReference type="Pfam" id="PF07714">
    <property type="entry name" value="PK_Tyr_Ser-Thr"/>
    <property type="match status" value="1"/>
</dbReference>
<dbReference type="Gene3D" id="1.10.510.10">
    <property type="entry name" value="Transferase(Phosphotransferase) domain 1"/>
    <property type="match status" value="1"/>
</dbReference>
<dbReference type="InterPro" id="IPR029043">
    <property type="entry name" value="GcvT/YgfZ_C"/>
</dbReference>
<evidence type="ECO:0000256" key="1">
    <source>
        <dbReference type="ARBA" id="ARBA00004162"/>
    </source>
</evidence>
<reference evidence="18 19" key="1">
    <citation type="journal article" date="2023" name="Life. Sci Alliance">
        <title>Evolutionary insights into 3D genome organization and epigenetic landscape of Vigna mungo.</title>
        <authorList>
            <person name="Junaid A."/>
            <person name="Singh B."/>
            <person name="Bhatia S."/>
        </authorList>
    </citation>
    <scope>NUCLEOTIDE SEQUENCE [LARGE SCALE GENOMIC DNA]</scope>
    <source>
        <strain evidence="18">Urdbean</strain>
    </source>
</reference>
<dbReference type="Proteomes" id="UP001374535">
    <property type="component" value="Chromosome 1"/>
</dbReference>
<keyword evidence="19" id="KW-1185">Reference proteome</keyword>
<comment type="subcellular location">
    <subcellularLocation>
        <location evidence="1">Cell membrane</location>
        <topology evidence="1">Single-pass membrane protein</topology>
    </subcellularLocation>
</comment>
<dbReference type="InterPro" id="IPR017441">
    <property type="entry name" value="Protein_kinase_ATP_BS"/>
</dbReference>
<keyword evidence="5" id="KW-0808">Transferase</keyword>
<dbReference type="SMART" id="SM00220">
    <property type="entry name" value="S_TKc"/>
    <property type="match status" value="1"/>
</dbReference>
<gene>
    <name evidence="18" type="ORF">V8G54_005054</name>
</gene>
<keyword evidence="11 16" id="KW-1133">Transmembrane helix</keyword>
<evidence type="ECO:0000313" key="19">
    <source>
        <dbReference type="Proteomes" id="UP001374535"/>
    </source>
</evidence>
<protein>
    <recommendedName>
        <fullName evidence="2">non-specific serine/threonine protein kinase</fullName>
        <ecNumber evidence="2">2.7.11.1</ecNumber>
    </recommendedName>
</protein>
<keyword evidence="8" id="KW-0418">Kinase</keyword>
<feature type="binding site" evidence="15">
    <location>
        <position position="770"/>
    </location>
    <ligand>
        <name>ATP</name>
        <dbReference type="ChEBI" id="CHEBI:30616"/>
    </ligand>
</feature>
<dbReference type="InterPro" id="IPR011009">
    <property type="entry name" value="Kinase-like_dom_sf"/>
</dbReference>
<evidence type="ECO:0000313" key="18">
    <source>
        <dbReference type="EMBL" id="WVZ26510.1"/>
    </source>
</evidence>
<evidence type="ECO:0000256" key="11">
    <source>
        <dbReference type="ARBA" id="ARBA00022989"/>
    </source>
</evidence>
<evidence type="ECO:0000256" key="4">
    <source>
        <dbReference type="ARBA" id="ARBA00022527"/>
    </source>
</evidence>
<dbReference type="Pfam" id="PF01571">
    <property type="entry name" value="GCV_T"/>
    <property type="match status" value="1"/>
</dbReference>
<organism evidence="18 19">
    <name type="scientific">Vigna mungo</name>
    <name type="common">Black gram</name>
    <name type="synonym">Phaseolus mungo</name>
    <dbReference type="NCBI Taxonomy" id="3915"/>
    <lineage>
        <taxon>Eukaryota</taxon>
        <taxon>Viridiplantae</taxon>
        <taxon>Streptophyta</taxon>
        <taxon>Embryophyta</taxon>
        <taxon>Tracheophyta</taxon>
        <taxon>Spermatophyta</taxon>
        <taxon>Magnoliopsida</taxon>
        <taxon>eudicotyledons</taxon>
        <taxon>Gunneridae</taxon>
        <taxon>Pentapetalae</taxon>
        <taxon>rosids</taxon>
        <taxon>fabids</taxon>
        <taxon>Fabales</taxon>
        <taxon>Fabaceae</taxon>
        <taxon>Papilionoideae</taxon>
        <taxon>50 kb inversion clade</taxon>
        <taxon>NPAAA clade</taxon>
        <taxon>indigoferoid/millettioid clade</taxon>
        <taxon>Phaseoleae</taxon>
        <taxon>Vigna</taxon>
    </lineage>
</organism>
<comment type="catalytic activity">
    <reaction evidence="14">
        <text>L-seryl-[protein] + ATP = O-phospho-L-seryl-[protein] + ADP + H(+)</text>
        <dbReference type="Rhea" id="RHEA:17989"/>
        <dbReference type="Rhea" id="RHEA-COMP:9863"/>
        <dbReference type="Rhea" id="RHEA-COMP:11604"/>
        <dbReference type="ChEBI" id="CHEBI:15378"/>
        <dbReference type="ChEBI" id="CHEBI:29999"/>
        <dbReference type="ChEBI" id="CHEBI:30616"/>
        <dbReference type="ChEBI" id="CHEBI:83421"/>
        <dbReference type="ChEBI" id="CHEBI:456216"/>
        <dbReference type="EC" id="2.7.11.1"/>
    </reaction>
</comment>
<dbReference type="InterPro" id="IPR000719">
    <property type="entry name" value="Prot_kinase_dom"/>
</dbReference>
<evidence type="ECO:0000256" key="3">
    <source>
        <dbReference type="ARBA" id="ARBA00022475"/>
    </source>
</evidence>
<name>A0AAQ3PJI3_VIGMU</name>
<keyword evidence="3" id="KW-1003">Cell membrane</keyword>
<feature type="domain" description="Protein kinase" evidence="17">
    <location>
        <begin position="742"/>
        <end position="983"/>
    </location>
</feature>
<dbReference type="PANTHER" id="PTHR47989">
    <property type="entry name" value="OS01G0750732 PROTEIN"/>
    <property type="match status" value="1"/>
</dbReference>
<dbReference type="InterPro" id="IPR001245">
    <property type="entry name" value="Ser-Thr/Tyr_kinase_cat_dom"/>
</dbReference>
<dbReference type="InterPro" id="IPR017703">
    <property type="entry name" value="YgfZ/GCV_T_CS"/>
</dbReference>
<evidence type="ECO:0000259" key="17">
    <source>
        <dbReference type="PROSITE" id="PS50011"/>
    </source>
</evidence>
<dbReference type="Gene3D" id="3.30.1360.120">
    <property type="entry name" value="Probable tRNA modification gtpase trme, domain 1"/>
    <property type="match status" value="1"/>
</dbReference>
<dbReference type="InterPro" id="IPR027266">
    <property type="entry name" value="TrmE/GcvT-like"/>
</dbReference>
<dbReference type="Gene3D" id="3.30.200.20">
    <property type="entry name" value="Phosphorylase Kinase, domain 1"/>
    <property type="match status" value="1"/>
</dbReference>
<dbReference type="FunFam" id="3.30.1360.120:FF:000021">
    <property type="entry name" value="Slr0635 protein"/>
    <property type="match status" value="1"/>
</dbReference>
<sequence length="983" mass="108582">MTTTVAPPPSFNPSQNQALTWRLSLLPPNAAFCSPHLMKKSKKKKTMSWSICAHSLPFDLSPPPIDHDFLDAVKTAGAEVSGDGIIETFHNDDEALDAVENGVVVVDLSHFGRIRGDILNDSSISGEDRIQFLHNQSTANFECLHEGQGCDTVFVTPTARTIDIAHAWLMKNAITLVVSPETCMTIMEMLNKYIFFADKVEIQDITKQTSFFAMVGPNSGQVMENLNLGDLVGKPYGTHQHFNVDKQPVTVGVGNIISEGGFSLLMSPAAAPSIWKAILAQGAIPMGSNAWNKLRIIRGRPAPGMELINEFNVLEACLWSSISLNKGCYKGQETISRLITYDGIKQRLWGIHLSAAAEPGSIITVDGKKVGKLTSYTSGRKQSEHFGLGYIKRRAASEGDTVIVGDNIKGTVVEHNWSMAPVYRKNSSFASFLFLGCCLFFQASNPSSATPSPSPSPTISPTNNSTCPVPMNYVQTVPWNISSCQNFQPLSTQNQTSTSSCCQTLLSLFGVALAQNLKENSLFQLPNLPTSISCLQHFQSNLTSLSLPNNLVSSCFDPQQFVITPNICARIQNMEDWLARLGSTPQLDTACKPDLSDRNQCRECVAEGDKVQQKLSAIDGNESHSQDCFYFTALYMAGVANQYGPESRGALSCVLILLLNSQVDSRDGHRALRFGWFVSSLAVLVIVLLGVGLYFWYTKRRSVENLLAYADLQEERFRLRLRPNTVLTWFEIESLVRATNNFSPKNFIGRGGFGMVYKGILPDGTMVAVKRLEEFDSQGDTLFYSEVEIVSNLKHRNLVPLIGCCLVDEGHNLEYRGRYLVHEYMPNGSLQDHLFPTKLENQYTTKSLTWTQRKSIILDVANALVYLHFGVKPAVYHRDIKATNILLDADMRARVGDFGLVKRSSENWVWSLMKSGNIGEALDASMFGDGNHATNIMERFLLVGILSSHVVVASRPTILNALKMLEGDIEIPPIPDRPLMHGH</sequence>
<keyword evidence="6 16" id="KW-0812">Transmembrane</keyword>
<dbReference type="AlphaFoldDB" id="A0AAQ3PJI3"/>
<keyword evidence="4" id="KW-0723">Serine/threonine-protein kinase</keyword>
<dbReference type="NCBIfam" id="TIGR03317">
    <property type="entry name" value="ygfZ_signature"/>
    <property type="match status" value="1"/>
</dbReference>
<dbReference type="PROSITE" id="PS50011">
    <property type="entry name" value="PROTEIN_KINASE_DOM"/>
    <property type="match status" value="1"/>
</dbReference>
<dbReference type="PROSITE" id="PS00108">
    <property type="entry name" value="PROTEIN_KINASE_ST"/>
    <property type="match status" value="1"/>
</dbReference>
<dbReference type="SUPFAM" id="SSF101790">
    <property type="entry name" value="Aminomethyltransferase beta-barrel domain"/>
    <property type="match status" value="1"/>
</dbReference>
<evidence type="ECO:0000256" key="15">
    <source>
        <dbReference type="PROSITE-ProRule" id="PRU10141"/>
    </source>
</evidence>
<evidence type="ECO:0000256" key="9">
    <source>
        <dbReference type="ARBA" id="ARBA00022840"/>
    </source>
</evidence>
<dbReference type="PANTHER" id="PTHR47989:SF58">
    <property type="entry name" value="PROTEIN KINASE DOMAIN-CONTAINING PROTEIN"/>
    <property type="match status" value="1"/>
</dbReference>
<evidence type="ECO:0000256" key="10">
    <source>
        <dbReference type="ARBA" id="ARBA00022946"/>
    </source>
</evidence>
<keyword evidence="7 15" id="KW-0547">Nucleotide-binding</keyword>
<dbReference type="SUPFAM" id="SSF56112">
    <property type="entry name" value="Protein kinase-like (PK-like)"/>
    <property type="match status" value="1"/>
</dbReference>
<dbReference type="GO" id="GO:0004674">
    <property type="term" value="F:protein serine/threonine kinase activity"/>
    <property type="evidence" value="ECO:0007669"/>
    <property type="project" value="UniProtKB-KW"/>
</dbReference>
<dbReference type="SUPFAM" id="SSF103025">
    <property type="entry name" value="Folate-binding domain"/>
    <property type="match status" value="1"/>
</dbReference>
<dbReference type="InterPro" id="IPR008271">
    <property type="entry name" value="Ser/Thr_kinase_AS"/>
</dbReference>
<dbReference type="InterPro" id="IPR043891">
    <property type="entry name" value="SPARK"/>
</dbReference>
<evidence type="ECO:0000256" key="12">
    <source>
        <dbReference type="ARBA" id="ARBA00023136"/>
    </source>
</evidence>
<feature type="transmembrane region" description="Helical" evidence="16">
    <location>
        <begin position="674"/>
        <end position="697"/>
    </location>
</feature>
<accession>A0AAQ3PJI3</accession>
<dbReference type="InterPro" id="IPR006222">
    <property type="entry name" value="GCVT_N"/>
</dbReference>
<dbReference type="EC" id="2.7.11.1" evidence="2"/>
<evidence type="ECO:0000256" key="13">
    <source>
        <dbReference type="ARBA" id="ARBA00047899"/>
    </source>
</evidence>
<keyword evidence="12 16" id="KW-0472">Membrane</keyword>
<dbReference type="Pfam" id="PF19160">
    <property type="entry name" value="SPARK"/>
    <property type="match status" value="1"/>
</dbReference>
<evidence type="ECO:0000256" key="5">
    <source>
        <dbReference type="ARBA" id="ARBA00022679"/>
    </source>
</evidence>
<evidence type="ECO:0000256" key="6">
    <source>
        <dbReference type="ARBA" id="ARBA00022692"/>
    </source>
</evidence>
<evidence type="ECO:0000256" key="2">
    <source>
        <dbReference type="ARBA" id="ARBA00012513"/>
    </source>
</evidence>
<evidence type="ECO:0000256" key="16">
    <source>
        <dbReference type="SAM" id="Phobius"/>
    </source>
</evidence>
<evidence type="ECO:0000256" key="7">
    <source>
        <dbReference type="ARBA" id="ARBA00022741"/>
    </source>
</evidence>
<evidence type="ECO:0000256" key="14">
    <source>
        <dbReference type="ARBA" id="ARBA00048679"/>
    </source>
</evidence>